<reference evidence="2" key="1">
    <citation type="submission" date="2020-02" db="EMBL/GenBank/DDBJ databases">
        <title>Draft genome sequence of Candidatus Afipia apatlaquensis IBT-C3, a potential strain for decolorization of textile dyes.</title>
        <authorList>
            <person name="Sanchez-Reyes A."/>
            <person name="Breton-Deval L."/>
            <person name="Mangelson H."/>
            <person name="Sanchez-Flores A."/>
        </authorList>
    </citation>
    <scope>NUCLEOTIDE SEQUENCE [LARGE SCALE GENOMIC DNA]</scope>
    <source>
        <strain evidence="2">IBT-C3</strain>
    </source>
</reference>
<dbReference type="EMBL" id="JAAMRR010000746">
    <property type="protein sequence ID" value="NGX96359.1"/>
    <property type="molecule type" value="Genomic_DNA"/>
</dbReference>
<keyword evidence="3" id="KW-1185">Reference proteome</keyword>
<feature type="domain" description="Dit-like phage tail protein N-terminal" evidence="1">
    <location>
        <begin position="43"/>
        <end position="149"/>
    </location>
</feature>
<gene>
    <name evidence="2" type="ORF">G4V63_14415</name>
</gene>
<name>A0A7C9RFX6_9BRAD</name>
<accession>A0A7C9RFX6</accession>
<sequence length="197" mass="21809">MVATVTGLNILSAIASRLPRLNPPRPIYAIVDSETFEPLTVPDSWGEFAPRYESQTSDYPVEKGAFATYNKVRRPTGVSVTLIKTGSDVARFTWLAAIRQAETQAPTTLYTLISPQGVFVDYTLKDMAYETRQDRGSNILYLTVQFVEIPQIPSSDDSKTNVQEPKSSPIDRIGQVYTNAANSVQTALIDAKNFILQ</sequence>
<dbReference type="InterPro" id="IPR048494">
    <property type="entry name" value="Dit-like_N"/>
</dbReference>
<dbReference type="AlphaFoldDB" id="A0A7C9RFX6"/>
<proteinExistence type="predicted"/>
<organism evidence="2 3">
    <name type="scientific">Candidatus Afipia apatlaquensis</name>
    <dbReference type="NCBI Taxonomy" id="2712852"/>
    <lineage>
        <taxon>Bacteria</taxon>
        <taxon>Pseudomonadati</taxon>
        <taxon>Pseudomonadota</taxon>
        <taxon>Alphaproteobacteria</taxon>
        <taxon>Hyphomicrobiales</taxon>
        <taxon>Nitrobacteraceae</taxon>
        <taxon>Afipia</taxon>
    </lineage>
</organism>
<evidence type="ECO:0000313" key="2">
    <source>
        <dbReference type="EMBL" id="NGX96359.1"/>
    </source>
</evidence>
<dbReference type="Proteomes" id="UP000480266">
    <property type="component" value="Unassembled WGS sequence"/>
</dbReference>
<evidence type="ECO:0000259" key="1">
    <source>
        <dbReference type="Pfam" id="PF21821"/>
    </source>
</evidence>
<comment type="caution">
    <text evidence="2">The sequence shown here is derived from an EMBL/GenBank/DDBJ whole genome shotgun (WGS) entry which is preliminary data.</text>
</comment>
<dbReference type="Pfam" id="PF21821">
    <property type="entry name" value="Dit_like"/>
    <property type="match status" value="1"/>
</dbReference>
<protein>
    <recommendedName>
        <fullName evidence="1">Dit-like phage tail protein N-terminal domain-containing protein</fullName>
    </recommendedName>
</protein>
<evidence type="ECO:0000313" key="3">
    <source>
        <dbReference type="Proteomes" id="UP000480266"/>
    </source>
</evidence>